<reference evidence="2" key="1">
    <citation type="submission" date="2023-07" db="EMBL/GenBank/DDBJ databases">
        <title>A chromosome-level genome assembly of Lolium multiflorum.</title>
        <authorList>
            <person name="Chen Y."/>
            <person name="Copetti D."/>
            <person name="Kolliker R."/>
            <person name="Studer B."/>
        </authorList>
    </citation>
    <scope>NUCLEOTIDE SEQUENCE</scope>
    <source>
        <strain evidence="2">02402/16</strain>
        <tissue evidence="2">Leaf</tissue>
    </source>
</reference>
<name>A0AAD8RU10_LOLMU</name>
<evidence type="ECO:0000313" key="3">
    <source>
        <dbReference type="Proteomes" id="UP001231189"/>
    </source>
</evidence>
<evidence type="ECO:0000313" key="2">
    <source>
        <dbReference type="EMBL" id="KAK1631225.1"/>
    </source>
</evidence>
<feature type="compositionally biased region" description="Basic and acidic residues" evidence="1">
    <location>
        <begin position="186"/>
        <end position="197"/>
    </location>
</feature>
<gene>
    <name evidence="2" type="ORF">QYE76_005540</name>
</gene>
<evidence type="ECO:0000256" key="1">
    <source>
        <dbReference type="SAM" id="MobiDB-lite"/>
    </source>
</evidence>
<accession>A0AAD8RU10</accession>
<proteinExistence type="predicted"/>
<dbReference type="AlphaFoldDB" id="A0AAD8RU10"/>
<feature type="compositionally biased region" description="Basic residues" evidence="1">
    <location>
        <begin position="135"/>
        <end position="154"/>
    </location>
</feature>
<dbReference type="EMBL" id="JAUUTY010000005">
    <property type="protein sequence ID" value="KAK1631225.1"/>
    <property type="molecule type" value="Genomic_DNA"/>
</dbReference>
<comment type="caution">
    <text evidence="2">The sequence shown here is derived from an EMBL/GenBank/DDBJ whole genome shotgun (WGS) entry which is preliminary data.</text>
</comment>
<sequence>MCRQLHPEEEEEVAAAGVEAQQLDIEAAPGMAQRAGGASRRPAEIVNAMAKLVDARAELAEARAAMAAPPADAVILDIADDDDPVPSRFDCASDQRGPSPRGSSREPGASGRHRRRDEVVAAARDRACLSPERQARRRRRRRRPRWRRRPKRRPTPWPGHSYGTPSAEARTPQRQTRCPMCGACAEAKEAKRSRDDDAGPSGGQ</sequence>
<feature type="region of interest" description="Disordered" evidence="1">
    <location>
        <begin position="77"/>
        <end position="178"/>
    </location>
</feature>
<feature type="region of interest" description="Disordered" evidence="1">
    <location>
        <begin position="185"/>
        <end position="204"/>
    </location>
</feature>
<feature type="compositionally biased region" description="Basic and acidic residues" evidence="1">
    <location>
        <begin position="116"/>
        <end position="127"/>
    </location>
</feature>
<protein>
    <submittedName>
        <fullName evidence="2">Uncharacterized protein</fullName>
    </submittedName>
</protein>
<dbReference type="Proteomes" id="UP001231189">
    <property type="component" value="Unassembled WGS sequence"/>
</dbReference>
<organism evidence="2 3">
    <name type="scientific">Lolium multiflorum</name>
    <name type="common">Italian ryegrass</name>
    <name type="synonym">Lolium perenne subsp. multiflorum</name>
    <dbReference type="NCBI Taxonomy" id="4521"/>
    <lineage>
        <taxon>Eukaryota</taxon>
        <taxon>Viridiplantae</taxon>
        <taxon>Streptophyta</taxon>
        <taxon>Embryophyta</taxon>
        <taxon>Tracheophyta</taxon>
        <taxon>Spermatophyta</taxon>
        <taxon>Magnoliopsida</taxon>
        <taxon>Liliopsida</taxon>
        <taxon>Poales</taxon>
        <taxon>Poaceae</taxon>
        <taxon>BOP clade</taxon>
        <taxon>Pooideae</taxon>
        <taxon>Poodae</taxon>
        <taxon>Poeae</taxon>
        <taxon>Poeae Chloroplast Group 2 (Poeae type)</taxon>
        <taxon>Loliodinae</taxon>
        <taxon>Loliinae</taxon>
        <taxon>Lolium</taxon>
    </lineage>
</organism>
<keyword evidence="3" id="KW-1185">Reference proteome</keyword>